<evidence type="ECO:0000313" key="1">
    <source>
        <dbReference type="EMBL" id="SDE73462.1"/>
    </source>
</evidence>
<dbReference type="RefSeq" id="WP_074639889.1">
    <property type="nucleotide sequence ID" value="NZ_FNBL01000001.1"/>
</dbReference>
<organism evidence="1 2">
    <name type="scientific">Celeribacter baekdonensis</name>
    <dbReference type="NCBI Taxonomy" id="875171"/>
    <lineage>
        <taxon>Bacteria</taxon>
        <taxon>Pseudomonadati</taxon>
        <taxon>Pseudomonadota</taxon>
        <taxon>Alphaproteobacteria</taxon>
        <taxon>Rhodobacterales</taxon>
        <taxon>Roseobacteraceae</taxon>
        <taxon>Celeribacter</taxon>
    </lineage>
</organism>
<reference evidence="1 2" key="1">
    <citation type="submission" date="2016-10" db="EMBL/GenBank/DDBJ databases">
        <authorList>
            <person name="de Groot N.N."/>
        </authorList>
    </citation>
    <scope>NUCLEOTIDE SEQUENCE [LARGE SCALE GENOMIC DNA]</scope>
    <source>
        <strain evidence="1 2">DSM 27375</strain>
    </source>
</reference>
<evidence type="ECO:0000313" key="2">
    <source>
        <dbReference type="Proteomes" id="UP000182284"/>
    </source>
</evidence>
<accession>A0A1G7FC67</accession>
<gene>
    <name evidence="1" type="ORF">SAMN04488117_10118</name>
</gene>
<sequence>MAYISGKQFSTFQGRGPNGSFETLSFRRRMRMPVATLALGLLAALAIAAGALDTLVAQVQSDGLSQIEFLTGELPIGD</sequence>
<dbReference type="OrthoDB" id="7870651at2"/>
<dbReference type="AlphaFoldDB" id="A0A1G7FC67"/>
<dbReference type="Proteomes" id="UP000182284">
    <property type="component" value="Unassembled WGS sequence"/>
</dbReference>
<name>A0A1G7FC67_9RHOB</name>
<dbReference type="EMBL" id="FNBL01000001">
    <property type="protein sequence ID" value="SDE73462.1"/>
    <property type="molecule type" value="Genomic_DNA"/>
</dbReference>
<proteinExistence type="predicted"/>
<protein>
    <submittedName>
        <fullName evidence="1">Uncharacterized protein</fullName>
    </submittedName>
</protein>